<evidence type="ECO:0000256" key="1">
    <source>
        <dbReference type="SAM" id="MobiDB-lite"/>
    </source>
</evidence>
<protein>
    <submittedName>
        <fullName evidence="3">Uncharacterized protein</fullName>
    </submittedName>
</protein>
<dbReference type="RefSeq" id="WP_344940728.1">
    <property type="nucleotide sequence ID" value="NZ_BAAAZR010000008.1"/>
</dbReference>
<evidence type="ECO:0000313" key="4">
    <source>
        <dbReference type="Proteomes" id="UP001500888"/>
    </source>
</evidence>
<evidence type="ECO:0000256" key="2">
    <source>
        <dbReference type="SAM" id="Phobius"/>
    </source>
</evidence>
<feature type="compositionally biased region" description="Polar residues" evidence="1">
    <location>
        <begin position="111"/>
        <end position="136"/>
    </location>
</feature>
<keyword evidence="2" id="KW-0472">Membrane</keyword>
<keyword evidence="2" id="KW-1133">Transmembrane helix</keyword>
<keyword evidence="4" id="KW-1185">Reference proteome</keyword>
<feature type="compositionally biased region" description="Low complexity" evidence="1">
    <location>
        <begin position="195"/>
        <end position="223"/>
    </location>
</feature>
<feature type="compositionally biased region" description="Low complexity" evidence="1">
    <location>
        <begin position="146"/>
        <end position="168"/>
    </location>
</feature>
<gene>
    <name evidence="3" type="ORF">GCM10022226_35800</name>
</gene>
<sequence>MTESPDEYGEVLRRVLRAEASSVMPSAEGLEIIRTRIDQRGVRGMFWWKAAASAFGAVLVAATVVMAIPGLRQHLDPSPQPIMPVQFDTSPPDESSTRRPQNNLQPPVGSQIPQPSLSVTPTPFPTSQSTATTSPGTDCATPAPTSGSALPCPSPSSSDPQADQTTRPGPRPTPTPTAKPTVQPTHSPKPPTPTAEPTTSPCQQCSPAPTETTPPTVTPQMTTQAETTAPQP</sequence>
<name>A0ABP7I868_9ACTN</name>
<proteinExistence type="predicted"/>
<reference evidence="4" key="1">
    <citation type="journal article" date="2019" name="Int. J. Syst. Evol. Microbiol.">
        <title>The Global Catalogue of Microorganisms (GCM) 10K type strain sequencing project: providing services to taxonomists for standard genome sequencing and annotation.</title>
        <authorList>
            <consortium name="The Broad Institute Genomics Platform"/>
            <consortium name="The Broad Institute Genome Sequencing Center for Infectious Disease"/>
            <person name="Wu L."/>
            <person name="Ma J."/>
        </authorList>
    </citation>
    <scope>NUCLEOTIDE SEQUENCE [LARGE SCALE GENOMIC DNA]</scope>
    <source>
        <strain evidence="4">JCM 16908</strain>
    </source>
</reference>
<comment type="caution">
    <text evidence="3">The sequence shown here is derived from an EMBL/GenBank/DDBJ whole genome shotgun (WGS) entry which is preliminary data.</text>
</comment>
<feature type="region of interest" description="Disordered" evidence="1">
    <location>
        <begin position="76"/>
        <end position="232"/>
    </location>
</feature>
<dbReference type="EMBL" id="BAAAZR010000008">
    <property type="protein sequence ID" value="GAA3812032.1"/>
    <property type="molecule type" value="Genomic_DNA"/>
</dbReference>
<dbReference type="PRINTS" id="PR01217">
    <property type="entry name" value="PRICHEXTENSN"/>
</dbReference>
<organism evidence="3 4">
    <name type="scientific">Sphaerisporangium flaviroseum</name>
    <dbReference type="NCBI Taxonomy" id="509199"/>
    <lineage>
        <taxon>Bacteria</taxon>
        <taxon>Bacillati</taxon>
        <taxon>Actinomycetota</taxon>
        <taxon>Actinomycetes</taxon>
        <taxon>Streptosporangiales</taxon>
        <taxon>Streptosporangiaceae</taxon>
        <taxon>Sphaerisporangium</taxon>
    </lineage>
</organism>
<dbReference type="Proteomes" id="UP001500888">
    <property type="component" value="Unassembled WGS sequence"/>
</dbReference>
<evidence type="ECO:0000313" key="3">
    <source>
        <dbReference type="EMBL" id="GAA3812032.1"/>
    </source>
</evidence>
<feature type="compositionally biased region" description="Polar residues" evidence="1">
    <location>
        <begin position="87"/>
        <end position="105"/>
    </location>
</feature>
<feature type="transmembrane region" description="Helical" evidence="2">
    <location>
        <begin position="46"/>
        <end position="71"/>
    </location>
</feature>
<accession>A0ABP7I868</accession>
<keyword evidence="2" id="KW-0812">Transmembrane</keyword>